<feature type="compositionally biased region" description="Acidic residues" evidence="1">
    <location>
        <begin position="176"/>
        <end position="190"/>
    </location>
</feature>
<sequence>MKVSAVGTPKKKGRLFHRFEKSLKLQYKGLESLIGQLKSSKKEKDIEDTVRLWIAYIFALFLAPKSNQTCPRDVNPFLDDLSQLESFAWIVFIKNLTVEVLLKIADYLRSGEPCKAKRVDKERRQPTLLGYSIGLVVWFMEHINIRSPFDPSIFSRLLRIKDKKWKKEEEETRIEGEEDNEEYDDEEKQNEEERKSFRKRKEEEEEEKKRKKEEEERRKIEEDKKKNEEEERKMMEENRKKHEKKTKKEEKKKKKEREEEERKSKEEEEKKEEEDKRKEDEKKKEYERKKEEEEKKKRVLEERKREEEEKKKEEDKRKEDEKKKKIERKKKEKEKKKEEEEERKRKEEEEKKVMEKKKKREEEERKKEEKKIEAEKKKKTDVGDKNSLSIHENTKAKAYCLRRRIEVVFNNAEGDSITRSIIYDLLVARMIIDDIIDAG</sequence>
<evidence type="ECO:0000313" key="3">
    <source>
        <dbReference type="Proteomes" id="UP000797356"/>
    </source>
</evidence>
<feature type="compositionally biased region" description="Basic and acidic residues" evidence="1">
    <location>
        <begin position="360"/>
        <end position="384"/>
    </location>
</feature>
<feature type="compositionally biased region" description="Basic and acidic residues" evidence="1">
    <location>
        <begin position="256"/>
        <end position="324"/>
    </location>
</feature>
<organism evidence="2 3">
    <name type="scientific">Cocos nucifera</name>
    <name type="common">Coconut palm</name>
    <dbReference type="NCBI Taxonomy" id="13894"/>
    <lineage>
        <taxon>Eukaryota</taxon>
        <taxon>Viridiplantae</taxon>
        <taxon>Streptophyta</taxon>
        <taxon>Embryophyta</taxon>
        <taxon>Tracheophyta</taxon>
        <taxon>Spermatophyta</taxon>
        <taxon>Magnoliopsida</taxon>
        <taxon>Liliopsida</taxon>
        <taxon>Arecaceae</taxon>
        <taxon>Arecoideae</taxon>
        <taxon>Cocoseae</taxon>
        <taxon>Attaleinae</taxon>
        <taxon>Cocos</taxon>
    </lineage>
</organism>
<feature type="compositionally biased region" description="Basic and acidic residues" evidence="1">
    <location>
        <begin position="212"/>
        <end position="240"/>
    </location>
</feature>
<dbReference type="AlphaFoldDB" id="A0A8K0I7I1"/>
<feature type="region of interest" description="Disordered" evidence="1">
    <location>
        <begin position="169"/>
        <end position="385"/>
    </location>
</feature>
<comment type="caution">
    <text evidence="2">The sequence shown here is derived from an EMBL/GenBank/DDBJ whole genome shotgun (WGS) entry which is preliminary data.</text>
</comment>
<dbReference type="Proteomes" id="UP000797356">
    <property type="component" value="Chromosome 5"/>
</dbReference>
<evidence type="ECO:0000313" key="2">
    <source>
        <dbReference type="EMBL" id="KAG1341778.1"/>
    </source>
</evidence>
<feature type="compositionally biased region" description="Basic residues" evidence="1">
    <location>
        <begin position="325"/>
        <end position="334"/>
    </location>
</feature>
<keyword evidence="3" id="KW-1185">Reference proteome</keyword>
<dbReference type="EMBL" id="CM017876">
    <property type="protein sequence ID" value="KAG1341778.1"/>
    <property type="molecule type" value="Genomic_DNA"/>
</dbReference>
<reference evidence="2" key="1">
    <citation type="journal article" date="2017" name="Gigascience">
        <title>The genome draft of coconut (Cocos nucifera).</title>
        <authorList>
            <person name="Xiao Y."/>
            <person name="Xu P."/>
            <person name="Fan H."/>
            <person name="Baudouin L."/>
            <person name="Xia W."/>
            <person name="Bocs S."/>
            <person name="Xu J."/>
            <person name="Li Q."/>
            <person name="Guo A."/>
            <person name="Zhou L."/>
            <person name="Li J."/>
            <person name="Wu Y."/>
            <person name="Ma Z."/>
            <person name="Armero A."/>
            <person name="Issali A.E."/>
            <person name="Liu N."/>
            <person name="Peng M."/>
            <person name="Yang Y."/>
        </authorList>
    </citation>
    <scope>NUCLEOTIDE SEQUENCE</scope>
    <source>
        <tissue evidence="2">Spear leaf of Hainan Tall coconut</tissue>
    </source>
</reference>
<evidence type="ECO:0000256" key="1">
    <source>
        <dbReference type="SAM" id="MobiDB-lite"/>
    </source>
</evidence>
<feature type="compositionally biased region" description="Basic and acidic residues" evidence="1">
    <location>
        <begin position="335"/>
        <end position="353"/>
    </location>
</feature>
<accession>A0A8K0I7I1</accession>
<feature type="compositionally biased region" description="Basic residues" evidence="1">
    <location>
        <begin position="241"/>
        <end position="255"/>
    </location>
</feature>
<proteinExistence type="predicted"/>
<name>A0A8K0I7I1_COCNU</name>
<dbReference type="OrthoDB" id="914037at2759"/>
<protein>
    <submittedName>
        <fullName evidence="2">Uncharacterized protein</fullName>
    </submittedName>
</protein>
<reference evidence="2" key="2">
    <citation type="submission" date="2019-07" db="EMBL/GenBank/DDBJ databases">
        <authorList>
            <person name="Yang Y."/>
            <person name="Bocs S."/>
            <person name="Baudouin L."/>
        </authorList>
    </citation>
    <scope>NUCLEOTIDE SEQUENCE</scope>
    <source>
        <tissue evidence="2">Spear leaf of Hainan Tall coconut</tissue>
    </source>
</reference>
<gene>
    <name evidence="2" type="ORF">COCNU_05G000070</name>
</gene>